<protein>
    <submittedName>
        <fullName evidence="1">Uncharacterized protein</fullName>
    </submittedName>
</protein>
<dbReference type="EMBL" id="VSSQ01052663">
    <property type="protein sequence ID" value="MPN06729.1"/>
    <property type="molecule type" value="Genomic_DNA"/>
</dbReference>
<name>A0A645EZW6_9ZZZZ</name>
<reference evidence="1" key="1">
    <citation type="submission" date="2019-08" db="EMBL/GenBank/DDBJ databases">
        <authorList>
            <person name="Kucharzyk K."/>
            <person name="Murdoch R.W."/>
            <person name="Higgins S."/>
            <person name="Loffler F."/>
        </authorList>
    </citation>
    <scope>NUCLEOTIDE SEQUENCE</scope>
</reference>
<proteinExistence type="predicted"/>
<dbReference type="AlphaFoldDB" id="A0A645EZW6"/>
<evidence type="ECO:0000313" key="1">
    <source>
        <dbReference type="EMBL" id="MPN06729.1"/>
    </source>
</evidence>
<accession>A0A645EZW6</accession>
<gene>
    <name evidence="1" type="ORF">SDC9_153985</name>
</gene>
<sequence length="234" mass="25736">MGYTYYGQLLETAPGKILWVFQNNIGDGYYPWKHDAAIRQVTFDYRRIGVAGQSDAAAANALCRIGQNDYTGCHLYAGIKVGHSAGLAFAIRQNSFYFVTVAREDGDQGRNEFPAALVVGYCEGGKITILRKTYAGNIPPGCRIEMQLDWQPERLKCAVKWNDRDWNSGDSPAVYCNLRHSFGAGGVGLYCDRGTAEFQNLRLTPSGGVEIRSNWAHGGDGQKVIPLDAGKEEL</sequence>
<comment type="caution">
    <text evidence="1">The sequence shown here is derived from an EMBL/GenBank/DDBJ whole genome shotgun (WGS) entry which is preliminary data.</text>
</comment>
<organism evidence="1">
    <name type="scientific">bioreactor metagenome</name>
    <dbReference type="NCBI Taxonomy" id="1076179"/>
    <lineage>
        <taxon>unclassified sequences</taxon>
        <taxon>metagenomes</taxon>
        <taxon>ecological metagenomes</taxon>
    </lineage>
</organism>